<feature type="transmembrane region" description="Helical" evidence="2">
    <location>
        <begin position="162"/>
        <end position="181"/>
    </location>
</feature>
<evidence type="ECO:0000313" key="4">
    <source>
        <dbReference type="EMBL" id="KAG5635602.1"/>
    </source>
</evidence>
<keyword evidence="2" id="KW-0812">Transmembrane</keyword>
<protein>
    <recommendedName>
        <fullName evidence="6">Transmembrane protein</fullName>
    </recommendedName>
</protein>
<reference evidence="4" key="2">
    <citation type="submission" date="2021-10" db="EMBL/GenBank/DDBJ databases">
        <title>Phylogenomics reveals ancestral predisposition of the termite-cultivated fungus Termitomyces towards a domesticated lifestyle.</title>
        <authorList>
            <person name="Auxier B."/>
            <person name="Grum-Grzhimaylo A."/>
            <person name="Cardenas M.E."/>
            <person name="Lodge J.D."/>
            <person name="Laessoe T."/>
            <person name="Pedersen O."/>
            <person name="Smith M.E."/>
            <person name="Kuyper T.W."/>
            <person name="Franco-Molano E.A."/>
            <person name="Baroni T.J."/>
            <person name="Aanen D.K."/>
        </authorList>
    </citation>
    <scope>NUCLEOTIDE SEQUENCE</scope>
    <source>
        <strain evidence="4">D49</strain>
    </source>
</reference>
<sequence length="241" mass="25556">MPSFRTIFLAAATAFAGLTSAIPLTGNGGAVENILPASIVNRATMDGMSFGTDTQPKLRRLEAGHGGPKMSLRSEDERRETDRSLCETIVLASAKISVIQRQMTKVTSQDKVDDNAVVKLIADVKVVLGVTLDDAKRQNGRSMEEILSLNGQVLTKVQLADLLVGFVNLVCGLLSIAAAVSAKATVDVIVSVGVVFAEILCVSFTLIDGLYVIVRPGLDTALRIAVNLKLDALVSAYHGVY</sequence>
<evidence type="ECO:0000256" key="3">
    <source>
        <dbReference type="SAM" id="SignalP"/>
    </source>
</evidence>
<feature type="transmembrane region" description="Helical" evidence="2">
    <location>
        <begin position="188"/>
        <end position="214"/>
    </location>
</feature>
<reference evidence="4" key="1">
    <citation type="submission" date="2021-02" db="EMBL/GenBank/DDBJ databases">
        <authorList>
            <person name="Nieuwenhuis M."/>
            <person name="Van De Peppel L.J.J."/>
        </authorList>
    </citation>
    <scope>NUCLEOTIDE SEQUENCE</scope>
    <source>
        <strain evidence="4">D49</strain>
    </source>
</reference>
<keyword evidence="2" id="KW-1133">Transmembrane helix</keyword>
<keyword evidence="3" id="KW-0732">Signal</keyword>
<evidence type="ECO:0000256" key="1">
    <source>
        <dbReference type="SAM" id="MobiDB-lite"/>
    </source>
</evidence>
<accession>A0A9P7FV03</accession>
<organism evidence="4 5">
    <name type="scientific">Sphagnurus paluster</name>
    <dbReference type="NCBI Taxonomy" id="117069"/>
    <lineage>
        <taxon>Eukaryota</taxon>
        <taxon>Fungi</taxon>
        <taxon>Dikarya</taxon>
        <taxon>Basidiomycota</taxon>
        <taxon>Agaricomycotina</taxon>
        <taxon>Agaricomycetes</taxon>
        <taxon>Agaricomycetidae</taxon>
        <taxon>Agaricales</taxon>
        <taxon>Tricholomatineae</taxon>
        <taxon>Lyophyllaceae</taxon>
        <taxon>Sphagnurus</taxon>
    </lineage>
</organism>
<proteinExistence type="predicted"/>
<dbReference type="Proteomes" id="UP000717328">
    <property type="component" value="Unassembled WGS sequence"/>
</dbReference>
<feature type="chain" id="PRO_5040279920" description="Transmembrane protein" evidence="3">
    <location>
        <begin position="22"/>
        <end position="241"/>
    </location>
</feature>
<evidence type="ECO:0000313" key="5">
    <source>
        <dbReference type="Proteomes" id="UP000717328"/>
    </source>
</evidence>
<dbReference type="OrthoDB" id="3070063at2759"/>
<name>A0A9P7FV03_9AGAR</name>
<feature type="region of interest" description="Disordered" evidence="1">
    <location>
        <begin position="52"/>
        <end position="79"/>
    </location>
</feature>
<evidence type="ECO:0008006" key="6">
    <source>
        <dbReference type="Google" id="ProtNLM"/>
    </source>
</evidence>
<gene>
    <name evidence="4" type="ORF">H0H81_010656</name>
</gene>
<feature type="signal peptide" evidence="3">
    <location>
        <begin position="1"/>
        <end position="21"/>
    </location>
</feature>
<dbReference type="EMBL" id="JABCKI010006056">
    <property type="protein sequence ID" value="KAG5635602.1"/>
    <property type="molecule type" value="Genomic_DNA"/>
</dbReference>
<comment type="caution">
    <text evidence="4">The sequence shown here is derived from an EMBL/GenBank/DDBJ whole genome shotgun (WGS) entry which is preliminary data.</text>
</comment>
<dbReference type="AlphaFoldDB" id="A0A9P7FV03"/>
<keyword evidence="5" id="KW-1185">Reference proteome</keyword>
<keyword evidence="2" id="KW-0472">Membrane</keyword>
<evidence type="ECO:0000256" key="2">
    <source>
        <dbReference type="SAM" id="Phobius"/>
    </source>
</evidence>